<keyword evidence="3 6" id="KW-0812">Transmembrane</keyword>
<sequence length="472" mass="52543">MTFLSAVHEKLVVRSVDQDGTHREVEFLDNDSIRPTRVKDRSWTQVTYLAFWFSATANVSNLYAASTGMTVGLSMWEAIACQTAGQFIAGCLMALNGRGGAMYRIPYPVLCRSSFGPWVSIALHSYGIINCAFLLVPVPKMRMYVYIKVGIFYAAAIAMLVWTVSLAGGSTHSLSQSSKIKGPEKSWMILKFIFLGTAACGTFIANAADLQRYARRPNDVLWGQVISFPVSNLLVSVMGCVIAAASESVFGELMWNPLNFLDRLMEGDRYTPANRAACFFIALGLVYSSIFSAIFENSIPYVEDSLYSADETNCCPVPATTLPPYFRDMSPSNEGSSYVPLRIPDLYTMNPEGQYHFLRGWNLRAFAVYFIAVAPNFYGFLNKMGVQAPLSIQRYYYVAYPTGLLIAFSCYSVICCFLPPEGMERSKGWKEPEDYIDEFDRAGEGLRSIEGIEVAEHGRAVETTEKVEKPWA</sequence>
<protein>
    <recommendedName>
        <fullName evidence="9">Uracil permease</fullName>
    </recommendedName>
</protein>
<dbReference type="RefSeq" id="XP_001216507.1">
    <property type="nucleotide sequence ID" value="XM_001216507.1"/>
</dbReference>
<comment type="similarity">
    <text evidence="2">Belongs to the purine-cytosine permease (2.A.39) family.</text>
</comment>
<feature type="transmembrane region" description="Helical" evidence="6">
    <location>
        <begin position="46"/>
        <end position="64"/>
    </location>
</feature>
<feature type="transmembrane region" description="Helical" evidence="6">
    <location>
        <begin position="220"/>
        <end position="245"/>
    </location>
</feature>
<dbReference type="Proteomes" id="UP000007963">
    <property type="component" value="Unassembled WGS sequence"/>
</dbReference>
<dbReference type="OrthoDB" id="2018619at2759"/>
<reference evidence="8" key="1">
    <citation type="submission" date="2005-09" db="EMBL/GenBank/DDBJ databases">
        <title>Annotation of the Aspergillus terreus NIH2624 genome.</title>
        <authorList>
            <person name="Birren B.W."/>
            <person name="Lander E.S."/>
            <person name="Galagan J.E."/>
            <person name="Nusbaum C."/>
            <person name="Devon K."/>
            <person name="Henn M."/>
            <person name="Ma L.-J."/>
            <person name="Jaffe D.B."/>
            <person name="Butler J."/>
            <person name="Alvarez P."/>
            <person name="Gnerre S."/>
            <person name="Grabherr M."/>
            <person name="Kleber M."/>
            <person name="Mauceli E.W."/>
            <person name="Brockman W."/>
            <person name="Rounsley S."/>
            <person name="Young S.K."/>
            <person name="LaButti K."/>
            <person name="Pushparaj V."/>
            <person name="DeCaprio D."/>
            <person name="Crawford M."/>
            <person name="Koehrsen M."/>
            <person name="Engels R."/>
            <person name="Montgomery P."/>
            <person name="Pearson M."/>
            <person name="Howarth C."/>
            <person name="Larson L."/>
            <person name="Luoma S."/>
            <person name="White J."/>
            <person name="Alvarado L."/>
            <person name="Kodira C.D."/>
            <person name="Zeng Q."/>
            <person name="Oleary S."/>
            <person name="Yandava C."/>
            <person name="Denning D.W."/>
            <person name="Nierman W.C."/>
            <person name="Milne T."/>
            <person name="Madden K."/>
        </authorList>
    </citation>
    <scope>NUCLEOTIDE SEQUENCE [LARGE SCALE GENOMIC DNA]</scope>
    <source>
        <strain evidence="8">NIH 2624 / FGSC A1156</strain>
    </source>
</reference>
<feature type="transmembrane region" description="Helical" evidence="6">
    <location>
        <begin position="398"/>
        <end position="418"/>
    </location>
</feature>
<organism evidence="7 8">
    <name type="scientific">Aspergillus terreus (strain NIH 2624 / FGSC A1156)</name>
    <dbReference type="NCBI Taxonomy" id="341663"/>
    <lineage>
        <taxon>Eukaryota</taxon>
        <taxon>Fungi</taxon>
        <taxon>Dikarya</taxon>
        <taxon>Ascomycota</taxon>
        <taxon>Pezizomycotina</taxon>
        <taxon>Eurotiomycetes</taxon>
        <taxon>Eurotiomycetidae</taxon>
        <taxon>Eurotiales</taxon>
        <taxon>Aspergillaceae</taxon>
        <taxon>Aspergillus</taxon>
        <taxon>Aspergillus subgen. Circumdati</taxon>
    </lineage>
</organism>
<gene>
    <name evidence="7" type="ORF">ATEG_07886</name>
</gene>
<feature type="transmembrane region" description="Helical" evidence="6">
    <location>
        <begin position="187"/>
        <end position="208"/>
    </location>
</feature>
<dbReference type="Gene3D" id="1.10.4160.10">
    <property type="entry name" value="Hydantoin permease"/>
    <property type="match status" value="3"/>
</dbReference>
<accession>Q0CEJ8</accession>
<dbReference type="PANTHER" id="PTHR30618">
    <property type="entry name" value="NCS1 FAMILY PURINE/PYRIMIDINE TRANSPORTER"/>
    <property type="match status" value="1"/>
</dbReference>
<dbReference type="GO" id="GO:0015205">
    <property type="term" value="F:nucleobase transmembrane transporter activity"/>
    <property type="evidence" value="ECO:0007669"/>
    <property type="project" value="TreeGrafter"/>
</dbReference>
<feature type="transmembrane region" description="Helical" evidence="6">
    <location>
        <begin position="145"/>
        <end position="167"/>
    </location>
</feature>
<evidence type="ECO:0000313" key="7">
    <source>
        <dbReference type="EMBL" id="EAU32148.1"/>
    </source>
</evidence>
<feature type="transmembrane region" description="Helical" evidence="6">
    <location>
        <begin position="361"/>
        <end position="378"/>
    </location>
</feature>
<evidence type="ECO:0000256" key="1">
    <source>
        <dbReference type="ARBA" id="ARBA00004141"/>
    </source>
</evidence>
<keyword evidence="5 6" id="KW-0472">Membrane</keyword>
<dbReference type="GeneID" id="4322716"/>
<dbReference type="InterPro" id="IPR045225">
    <property type="entry name" value="Uracil/uridine/allantoin_perm"/>
</dbReference>
<dbReference type="EMBL" id="CH476604">
    <property type="protein sequence ID" value="EAU32148.1"/>
    <property type="molecule type" value="Genomic_DNA"/>
</dbReference>
<dbReference type="GO" id="GO:0005886">
    <property type="term" value="C:plasma membrane"/>
    <property type="evidence" value="ECO:0007669"/>
    <property type="project" value="TreeGrafter"/>
</dbReference>
<evidence type="ECO:0000256" key="4">
    <source>
        <dbReference type="ARBA" id="ARBA00022989"/>
    </source>
</evidence>
<feature type="transmembrane region" description="Helical" evidence="6">
    <location>
        <begin position="115"/>
        <end position="138"/>
    </location>
</feature>
<keyword evidence="4 6" id="KW-1133">Transmembrane helix</keyword>
<dbReference type="Pfam" id="PF02133">
    <property type="entry name" value="Transp_cyt_pur"/>
    <property type="match status" value="2"/>
</dbReference>
<dbReference type="PANTHER" id="PTHR30618:SF1">
    <property type="entry name" value="URIDINE PERMEASE"/>
    <property type="match status" value="1"/>
</dbReference>
<comment type="subcellular location">
    <subcellularLocation>
        <location evidence="1">Membrane</location>
        <topology evidence="1">Multi-pass membrane protein</topology>
    </subcellularLocation>
</comment>
<feature type="transmembrane region" description="Helical" evidence="6">
    <location>
        <begin position="273"/>
        <end position="295"/>
    </location>
</feature>
<proteinExistence type="inferred from homology"/>
<dbReference type="OMA" id="YTIDAME"/>
<dbReference type="eggNOG" id="KOG2466">
    <property type="taxonomic scope" value="Eukaryota"/>
</dbReference>
<dbReference type="InterPro" id="IPR001248">
    <property type="entry name" value="Pur-cyt_permease"/>
</dbReference>
<evidence type="ECO:0000256" key="5">
    <source>
        <dbReference type="ARBA" id="ARBA00023136"/>
    </source>
</evidence>
<name>Q0CEJ8_ASPTN</name>
<evidence type="ECO:0000313" key="8">
    <source>
        <dbReference type="Proteomes" id="UP000007963"/>
    </source>
</evidence>
<evidence type="ECO:0000256" key="3">
    <source>
        <dbReference type="ARBA" id="ARBA00022692"/>
    </source>
</evidence>
<dbReference type="HOGENOM" id="CLU_021555_2_2_1"/>
<evidence type="ECO:0000256" key="2">
    <source>
        <dbReference type="ARBA" id="ARBA00008974"/>
    </source>
</evidence>
<evidence type="ECO:0000256" key="6">
    <source>
        <dbReference type="SAM" id="Phobius"/>
    </source>
</evidence>
<dbReference type="VEuPathDB" id="FungiDB:ATEG_07886"/>
<dbReference type="AlphaFoldDB" id="Q0CEJ8"/>
<evidence type="ECO:0008006" key="9">
    <source>
        <dbReference type="Google" id="ProtNLM"/>
    </source>
</evidence>